<protein>
    <submittedName>
        <fullName evidence="1">Uncharacterized protein</fullName>
    </submittedName>
</protein>
<accession>A0ABU6RNA3</accession>
<name>A0ABU6RNA3_9FABA</name>
<reference evidence="1 2" key="1">
    <citation type="journal article" date="2023" name="Plants (Basel)">
        <title>Bridging the Gap: Combining Genomics and Transcriptomics Approaches to Understand Stylosanthes scabra, an Orphan Legume from the Brazilian Caatinga.</title>
        <authorList>
            <person name="Ferreira-Neto J.R.C."/>
            <person name="da Silva M.D."/>
            <person name="Binneck E."/>
            <person name="de Melo N.F."/>
            <person name="da Silva R.H."/>
            <person name="de Melo A.L.T.M."/>
            <person name="Pandolfi V."/>
            <person name="Bustamante F.O."/>
            <person name="Brasileiro-Vidal A.C."/>
            <person name="Benko-Iseppon A.M."/>
        </authorList>
    </citation>
    <scope>NUCLEOTIDE SEQUENCE [LARGE SCALE GENOMIC DNA]</scope>
    <source>
        <tissue evidence="1">Leaves</tissue>
    </source>
</reference>
<dbReference type="Proteomes" id="UP001341840">
    <property type="component" value="Unassembled WGS sequence"/>
</dbReference>
<sequence>MPRGCGNGATQVCRWCWSRHWVFRVPEGLAAALARIYQEYRTIYELMPRPILRHPKDPVPRPTPAAHLRCPSAAPTRHSHCRISPIPLPVPRHCLVLSHSPSA</sequence>
<evidence type="ECO:0000313" key="2">
    <source>
        <dbReference type="Proteomes" id="UP001341840"/>
    </source>
</evidence>
<proteinExistence type="predicted"/>
<organism evidence="1 2">
    <name type="scientific">Stylosanthes scabra</name>
    <dbReference type="NCBI Taxonomy" id="79078"/>
    <lineage>
        <taxon>Eukaryota</taxon>
        <taxon>Viridiplantae</taxon>
        <taxon>Streptophyta</taxon>
        <taxon>Embryophyta</taxon>
        <taxon>Tracheophyta</taxon>
        <taxon>Spermatophyta</taxon>
        <taxon>Magnoliopsida</taxon>
        <taxon>eudicotyledons</taxon>
        <taxon>Gunneridae</taxon>
        <taxon>Pentapetalae</taxon>
        <taxon>rosids</taxon>
        <taxon>fabids</taxon>
        <taxon>Fabales</taxon>
        <taxon>Fabaceae</taxon>
        <taxon>Papilionoideae</taxon>
        <taxon>50 kb inversion clade</taxon>
        <taxon>dalbergioids sensu lato</taxon>
        <taxon>Dalbergieae</taxon>
        <taxon>Pterocarpus clade</taxon>
        <taxon>Stylosanthes</taxon>
    </lineage>
</organism>
<evidence type="ECO:0000313" key="1">
    <source>
        <dbReference type="EMBL" id="MED6125576.1"/>
    </source>
</evidence>
<comment type="caution">
    <text evidence="1">The sequence shown here is derived from an EMBL/GenBank/DDBJ whole genome shotgun (WGS) entry which is preliminary data.</text>
</comment>
<keyword evidence="2" id="KW-1185">Reference proteome</keyword>
<dbReference type="EMBL" id="JASCZI010030980">
    <property type="protein sequence ID" value="MED6125576.1"/>
    <property type="molecule type" value="Genomic_DNA"/>
</dbReference>
<gene>
    <name evidence="1" type="ORF">PIB30_069740</name>
</gene>